<accession>A0A177ECE5</accession>
<dbReference type="SUPFAM" id="SSF53807">
    <property type="entry name" value="Helical backbone' metal receptor"/>
    <property type="match status" value="1"/>
</dbReference>
<reference evidence="5 6" key="1">
    <citation type="submission" date="2016-02" db="EMBL/GenBank/DDBJ databases">
        <title>Draft genome sequence of Thermodesulfatator sp. S606.</title>
        <authorList>
            <person name="Lai Q."/>
            <person name="Cao J."/>
            <person name="Dupont S."/>
            <person name="Shao Z."/>
            <person name="Jebbar M."/>
            <person name="Alain K."/>
        </authorList>
    </citation>
    <scope>NUCLEOTIDE SEQUENCE [LARGE SCALE GENOMIC DNA]</scope>
    <source>
        <strain evidence="5 6">S606</strain>
    </source>
</reference>
<dbReference type="Proteomes" id="UP000076964">
    <property type="component" value="Unassembled WGS sequence"/>
</dbReference>
<dbReference type="GO" id="GO:0030001">
    <property type="term" value="P:metal ion transport"/>
    <property type="evidence" value="ECO:0007669"/>
    <property type="project" value="InterPro"/>
</dbReference>
<dbReference type="GO" id="GO:0007155">
    <property type="term" value="P:cell adhesion"/>
    <property type="evidence" value="ECO:0007669"/>
    <property type="project" value="InterPro"/>
</dbReference>
<comment type="similarity">
    <text evidence="1 4">Belongs to the bacterial solute-binding protein 9 family.</text>
</comment>
<keyword evidence="6" id="KW-1185">Reference proteome</keyword>
<evidence type="ECO:0000256" key="4">
    <source>
        <dbReference type="RuleBase" id="RU003512"/>
    </source>
</evidence>
<dbReference type="PANTHER" id="PTHR42953:SF3">
    <property type="entry name" value="HIGH-AFFINITY ZINC UPTAKE SYSTEM PROTEIN ZNUA"/>
    <property type="match status" value="1"/>
</dbReference>
<dbReference type="Pfam" id="PF01297">
    <property type="entry name" value="ZnuA"/>
    <property type="match status" value="1"/>
</dbReference>
<keyword evidence="2 4" id="KW-0813">Transport</keyword>
<sequence>MSQSGYRLEFFLPVPILKVMRAVVLFFCFFFFWAMPSSLWAGGGNKPLVVASIFPLAEFAKAVGGQDVEVKLLLPPGADPHSWELSPQDVLALRRARLLVTVGGGLEPWLDDFLKGLSPKNLRTVFMVSEPLKHAHANHDHHHHHGFDPHVWLDFPRDIEFVEKLAQVLGKIMPAKKEIFLQNARKAKLMLQTLHEAYKNSLGACRQKLVPLAGHMAFGYWEKNYGLDFVTLAGLSPEAEPTPKTLYQLIKVIEKNGLKAVYYNEPQNIKFAEIIARETGAKVFYLSTGAILTQEEIAQKLSFWDLMWRNLKYLCLGLECPLQTETTR</sequence>
<organism evidence="5 6">
    <name type="scientific">Thermodesulfatator autotrophicus</name>
    <dbReference type="NCBI Taxonomy" id="1795632"/>
    <lineage>
        <taxon>Bacteria</taxon>
        <taxon>Pseudomonadati</taxon>
        <taxon>Thermodesulfobacteriota</taxon>
        <taxon>Thermodesulfobacteria</taxon>
        <taxon>Thermodesulfobacteriales</taxon>
        <taxon>Thermodesulfatatoraceae</taxon>
        <taxon>Thermodesulfatator</taxon>
    </lineage>
</organism>
<dbReference type="InterPro" id="IPR050492">
    <property type="entry name" value="Bact_metal-bind_prot9"/>
</dbReference>
<evidence type="ECO:0000256" key="1">
    <source>
        <dbReference type="ARBA" id="ARBA00011028"/>
    </source>
</evidence>
<dbReference type="InterPro" id="IPR006129">
    <property type="entry name" value="AdhesinB"/>
</dbReference>
<dbReference type="PANTHER" id="PTHR42953">
    <property type="entry name" value="HIGH-AFFINITY ZINC UPTAKE SYSTEM PROTEIN ZNUA-RELATED"/>
    <property type="match status" value="1"/>
</dbReference>
<dbReference type="InterPro" id="IPR006127">
    <property type="entry name" value="ZnuA-like"/>
</dbReference>
<dbReference type="GO" id="GO:0046872">
    <property type="term" value="F:metal ion binding"/>
    <property type="evidence" value="ECO:0007669"/>
    <property type="project" value="InterPro"/>
</dbReference>
<protein>
    <recommendedName>
        <fullName evidence="7">Zinc ABC transporter substrate-binding protein</fullName>
    </recommendedName>
</protein>
<dbReference type="AlphaFoldDB" id="A0A177ECE5"/>
<dbReference type="STRING" id="1795632.TH606_00795"/>
<dbReference type="PRINTS" id="PR00691">
    <property type="entry name" value="ADHESINB"/>
</dbReference>
<name>A0A177ECE5_9BACT</name>
<gene>
    <name evidence="5" type="ORF">TH606_00795</name>
</gene>
<proteinExistence type="inferred from homology"/>
<comment type="caution">
    <text evidence="5">The sequence shown here is derived from an EMBL/GenBank/DDBJ whole genome shotgun (WGS) entry which is preliminary data.</text>
</comment>
<evidence type="ECO:0000313" key="5">
    <source>
        <dbReference type="EMBL" id="OAG28669.1"/>
    </source>
</evidence>
<dbReference type="OrthoDB" id="9810636at2"/>
<evidence type="ECO:0008006" key="7">
    <source>
        <dbReference type="Google" id="ProtNLM"/>
    </source>
</evidence>
<evidence type="ECO:0000256" key="3">
    <source>
        <dbReference type="ARBA" id="ARBA00022729"/>
    </source>
</evidence>
<dbReference type="Gene3D" id="3.40.50.1980">
    <property type="entry name" value="Nitrogenase molybdenum iron protein domain"/>
    <property type="match status" value="2"/>
</dbReference>
<dbReference type="EMBL" id="LSFI01000002">
    <property type="protein sequence ID" value="OAG28669.1"/>
    <property type="molecule type" value="Genomic_DNA"/>
</dbReference>
<evidence type="ECO:0000313" key="6">
    <source>
        <dbReference type="Proteomes" id="UP000076964"/>
    </source>
</evidence>
<dbReference type="InterPro" id="IPR006128">
    <property type="entry name" value="Lipoprotein_PsaA-like"/>
</dbReference>
<evidence type="ECO:0000256" key="2">
    <source>
        <dbReference type="ARBA" id="ARBA00022448"/>
    </source>
</evidence>
<keyword evidence="3" id="KW-0732">Signal</keyword>
<dbReference type="RefSeq" id="WP_068540603.1">
    <property type="nucleotide sequence ID" value="NZ_LSFI01000002.1"/>
</dbReference>
<dbReference type="PRINTS" id="PR00690">
    <property type="entry name" value="ADHESNFAMILY"/>
</dbReference>